<evidence type="ECO:0000259" key="2">
    <source>
        <dbReference type="Pfam" id="PF04892"/>
    </source>
</evidence>
<accession>A0ABX8Y8M2</accession>
<dbReference type="InterPro" id="IPR053150">
    <property type="entry name" value="Teicoplanin_resist-assoc"/>
</dbReference>
<feature type="transmembrane region" description="Helical" evidence="1">
    <location>
        <begin position="62"/>
        <end position="79"/>
    </location>
</feature>
<evidence type="ECO:0000313" key="3">
    <source>
        <dbReference type="EMBL" id="QYY42002.1"/>
    </source>
</evidence>
<dbReference type="PANTHER" id="PTHR36834">
    <property type="entry name" value="MEMBRANE PROTEIN-RELATED"/>
    <property type="match status" value="1"/>
</dbReference>
<dbReference type="InterPro" id="IPR006976">
    <property type="entry name" value="VanZ-like"/>
</dbReference>
<keyword evidence="1" id="KW-1133">Transmembrane helix</keyword>
<dbReference type="GeneID" id="97604229"/>
<feature type="transmembrane region" description="Helical" evidence="1">
    <location>
        <begin position="122"/>
        <end position="142"/>
    </location>
</feature>
<dbReference type="Pfam" id="PF04892">
    <property type="entry name" value="VanZ"/>
    <property type="match status" value="1"/>
</dbReference>
<dbReference type="PANTHER" id="PTHR36834:SF1">
    <property type="entry name" value="INTEGRAL MEMBRANE PROTEIN"/>
    <property type="match status" value="1"/>
</dbReference>
<evidence type="ECO:0000313" key="4">
    <source>
        <dbReference type="Proteomes" id="UP000826616"/>
    </source>
</evidence>
<name>A0ABX8Y8M2_ANETH</name>
<gene>
    <name evidence="3" type="ORF">K3F53_14140</name>
</gene>
<reference evidence="3 4" key="1">
    <citation type="submission" date="2021-08" db="EMBL/GenBank/DDBJ databases">
        <title>Complete genome sequence of the strain Aneurinibacillus thermoaerophilus CCM 8960.</title>
        <authorList>
            <person name="Musilova J."/>
            <person name="Kourilova X."/>
            <person name="Pernicova I."/>
            <person name="Bezdicek M."/>
            <person name="Lengerova M."/>
            <person name="Obruca S."/>
            <person name="Sedlar K."/>
        </authorList>
    </citation>
    <scope>NUCLEOTIDE SEQUENCE [LARGE SCALE GENOMIC DNA]</scope>
    <source>
        <strain evidence="3 4">CCM 8960</strain>
    </source>
</reference>
<feature type="transmembrane region" description="Helical" evidence="1">
    <location>
        <begin position="7"/>
        <end position="25"/>
    </location>
</feature>
<proteinExistence type="predicted"/>
<dbReference type="EMBL" id="CP080764">
    <property type="protein sequence ID" value="QYY42002.1"/>
    <property type="molecule type" value="Genomic_DNA"/>
</dbReference>
<feature type="transmembrane region" description="Helical" evidence="1">
    <location>
        <begin position="91"/>
        <end position="110"/>
    </location>
</feature>
<keyword evidence="1" id="KW-0812">Transmembrane</keyword>
<organism evidence="3 4">
    <name type="scientific">Aneurinibacillus thermoaerophilus</name>
    <dbReference type="NCBI Taxonomy" id="143495"/>
    <lineage>
        <taxon>Bacteria</taxon>
        <taxon>Bacillati</taxon>
        <taxon>Bacillota</taxon>
        <taxon>Bacilli</taxon>
        <taxon>Bacillales</taxon>
        <taxon>Paenibacillaceae</taxon>
        <taxon>Aneurinibacillus group</taxon>
        <taxon>Aneurinibacillus</taxon>
    </lineage>
</organism>
<keyword evidence="1" id="KW-0472">Membrane</keyword>
<dbReference type="RefSeq" id="WP_220559059.1">
    <property type="nucleotide sequence ID" value="NZ_CP080764.1"/>
</dbReference>
<protein>
    <submittedName>
        <fullName evidence="3">VanZ family protein</fullName>
    </submittedName>
</protein>
<evidence type="ECO:0000256" key="1">
    <source>
        <dbReference type="SAM" id="Phobius"/>
    </source>
</evidence>
<feature type="domain" description="VanZ-like" evidence="2">
    <location>
        <begin position="13"/>
        <end position="138"/>
    </location>
</feature>
<dbReference type="Proteomes" id="UP000826616">
    <property type="component" value="Chromosome"/>
</dbReference>
<keyword evidence="4" id="KW-1185">Reference proteome</keyword>
<sequence length="161" mass="18684">MKSKRRIIFIFIFIVYILSVIYITILSKYSFQLPQDQRYPNLTITLFSELNAQSRTYLLKNYLGNVVLFLPFSILFILIKKQSTFKVRTILLTLASGIIFSLFIETIQYYTGYGIFDINDLILNTLGTLIGILLLRILKFYISSKRIPDKHHGSSGRINIS</sequence>